<keyword evidence="7" id="KW-0391">Immunity</keyword>
<dbReference type="GO" id="GO:0008270">
    <property type="term" value="F:zinc ion binding"/>
    <property type="evidence" value="ECO:0007669"/>
    <property type="project" value="UniProtKB-KW"/>
</dbReference>
<dbReference type="Gene3D" id="3.30.40.10">
    <property type="entry name" value="Zinc/RING finger domain, C3HC4 (zinc finger)"/>
    <property type="match status" value="1"/>
</dbReference>
<dbReference type="STRING" id="8496.A0A151N2R2"/>
<evidence type="ECO:0000256" key="4">
    <source>
        <dbReference type="ARBA" id="ARBA00022723"/>
    </source>
</evidence>
<dbReference type="PANTHER" id="PTHR25465">
    <property type="entry name" value="B-BOX DOMAIN CONTAINING"/>
    <property type="match status" value="1"/>
</dbReference>
<keyword evidence="12" id="KW-1185">Reference proteome</keyword>
<dbReference type="InterPro" id="IPR018957">
    <property type="entry name" value="Znf_C3HC4_RING-type"/>
</dbReference>
<dbReference type="InterPro" id="IPR013320">
    <property type="entry name" value="ConA-like_dom_sf"/>
</dbReference>
<organism evidence="11 12">
    <name type="scientific">Alligator mississippiensis</name>
    <name type="common">American alligator</name>
    <dbReference type="NCBI Taxonomy" id="8496"/>
    <lineage>
        <taxon>Eukaryota</taxon>
        <taxon>Metazoa</taxon>
        <taxon>Chordata</taxon>
        <taxon>Craniata</taxon>
        <taxon>Vertebrata</taxon>
        <taxon>Euteleostomi</taxon>
        <taxon>Archelosauria</taxon>
        <taxon>Archosauria</taxon>
        <taxon>Crocodylia</taxon>
        <taxon>Alligatoridae</taxon>
        <taxon>Alligatorinae</taxon>
        <taxon>Alligator</taxon>
    </lineage>
</organism>
<dbReference type="InterPro" id="IPR003877">
    <property type="entry name" value="SPRY_dom"/>
</dbReference>
<dbReference type="PROSITE" id="PS50089">
    <property type="entry name" value="ZF_RING_2"/>
    <property type="match status" value="1"/>
</dbReference>
<dbReference type="EMBL" id="AKHW03004113">
    <property type="protein sequence ID" value="KYO31007.1"/>
    <property type="molecule type" value="Genomic_DNA"/>
</dbReference>
<keyword evidence="3" id="KW-0399">Innate immunity</keyword>
<evidence type="ECO:0000259" key="9">
    <source>
        <dbReference type="PROSITE" id="PS50089"/>
    </source>
</evidence>
<dbReference type="InterPro" id="IPR001870">
    <property type="entry name" value="B30.2/SPRY"/>
</dbReference>
<dbReference type="eggNOG" id="KOG2177">
    <property type="taxonomic scope" value="Eukaryota"/>
</dbReference>
<evidence type="ECO:0000256" key="1">
    <source>
        <dbReference type="ARBA" id="ARBA00004496"/>
    </source>
</evidence>
<dbReference type="SMART" id="SM00589">
    <property type="entry name" value="PRY"/>
    <property type="match status" value="1"/>
</dbReference>
<comment type="caution">
    <text evidence="11">The sequence shown here is derived from an EMBL/GenBank/DDBJ whole genome shotgun (WGS) entry which is preliminary data.</text>
</comment>
<evidence type="ECO:0000256" key="7">
    <source>
        <dbReference type="ARBA" id="ARBA00022859"/>
    </source>
</evidence>
<dbReference type="SMART" id="SM00449">
    <property type="entry name" value="SPRY"/>
    <property type="match status" value="1"/>
</dbReference>
<dbReference type="AlphaFoldDB" id="A0A151N2R2"/>
<feature type="domain" description="RING-type" evidence="9">
    <location>
        <begin position="15"/>
        <end position="56"/>
    </location>
</feature>
<comment type="subcellular location">
    <subcellularLocation>
        <location evidence="1">Cytoplasm</location>
    </subcellularLocation>
</comment>
<dbReference type="Pfam" id="PF00622">
    <property type="entry name" value="SPRY"/>
    <property type="match status" value="1"/>
</dbReference>
<proteinExistence type="predicted"/>
<dbReference type="InterPro" id="IPR017907">
    <property type="entry name" value="Znf_RING_CS"/>
</dbReference>
<dbReference type="SUPFAM" id="SSF57850">
    <property type="entry name" value="RING/U-box"/>
    <property type="match status" value="1"/>
</dbReference>
<evidence type="ECO:0000256" key="3">
    <source>
        <dbReference type="ARBA" id="ARBA00022588"/>
    </source>
</evidence>
<keyword evidence="4" id="KW-0479">Metal-binding</keyword>
<keyword evidence="2" id="KW-0963">Cytoplasm</keyword>
<evidence type="ECO:0000256" key="2">
    <source>
        <dbReference type="ARBA" id="ARBA00022490"/>
    </source>
</evidence>
<dbReference type="InterPro" id="IPR043136">
    <property type="entry name" value="B30.2/SPRY_sf"/>
</dbReference>
<dbReference type="PROSITE" id="PS50188">
    <property type="entry name" value="B302_SPRY"/>
    <property type="match status" value="1"/>
</dbReference>
<dbReference type="SUPFAM" id="SSF49899">
    <property type="entry name" value="Concanavalin A-like lectins/glucanases"/>
    <property type="match status" value="1"/>
</dbReference>
<dbReference type="InterPro" id="IPR006574">
    <property type="entry name" value="PRY"/>
</dbReference>
<sequence length="457" mass="52109">MAANLVKNLQEEVTCSLCLDYFQDPVVIIKCSHSFCRDCIGKHYKEVGTDVKCPHCMQIFQWKDLMAIRQLANMVEIIRKMGRETEEISEISRHIEMVKDAIRSREKDMDEINENLSQIKGVITEDFGAMKERLAQEEGEILRIIAQEQQTAQQKTEEIIGQLTSKLNKLAEFKTQMERGAHNSLLKQLNVEGEVCTGPRVTLNDEKIVAVTSAVEQFRKQLESILERDTKQLPSEFGSAKYQAAPKVQPGDLLAEISVASSCPEPADSSPDPVISSQFAPWAENVTFDLERIHRQLEVKAENRKVIVSLYPPRYKDSPNRFRISQVMCSQSFSSGFHYWEVITKDSAGWAVGIADRKIGSGERLGRTELSWCVEWTNGQLSAWHRNQKTPLKEGRPMRVGVFLNLPDKNLSFYSLAKEETHLHTFEINILEPVYPAFWMYGLDEKGSLSINHIKKE</sequence>
<protein>
    <submittedName>
        <fullName evidence="11">E3 ubiquitin-protein ligase RNF135</fullName>
    </submittedName>
</protein>
<dbReference type="SMART" id="SM00184">
    <property type="entry name" value="RING"/>
    <property type="match status" value="1"/>
</dbReference>
<dbReference type="Proteomes" id="UP000050525">
    <property type="component" value="Unassembled WGS sequence"/>
</dbReference>
<keyword evidence="5 8" id="KW-0863">Zinc-finger</keyword>
<evidence type="ECO:0000313" key="11">
    <source>
        <dbReference type="EMBL" id="KYO31007.1"/>
    </source>
</evidence>
<dbReference type="GO" id="GO:0045087">
    <property type="term" value="P:innate immune response"/>
    <property type="evidence" value="ECO:0007669"/>
    <property type="project" value="UniProtKB-KW"/>
</dbReference>
<dbReference type="InterPro" id="IPR013083">
    <property type="entry name" value="Znf_RING/FYVE/PHD"/>
</dbReference>
<dbReference type="Gene3D" id="2.60.120.920">
    <property type="match status" value="1"/>
</dbReference>
<dbReference type="Pfam" id="PF25600">
    <property type="entry name" value="TRIM_CC"/>
    <property type="match status" value="1"/>
</dbReference>
<name>A0A151N2R2_ALLMI</name>
<evidence type="ECO:0000313" key="12">
    <source>
        <dbReference type="Proteomes" id="UP000050525"/>
    </source>
</evidence>
<evidence type="ECO:0000259" key="10">
    <source>
        <dbReference type="PROSITE" id="PS50188"/>
    </source>
</evidence>
<evidence type="ECO:0000256" key="6">
    <source>
        <dbReference type="ARBA" id="ARBA00022833"/>
    </source>
</evidence>
<dbReference type="InterPro" id="IPR058030">
    <property type="entry name" value="TRIM8/14/16/25/29/45/65_CC"/>
</dbReference>
<evidence type="ECO:0000256" key="8">
    <source>
        <dbReference type="PROSITE-ProRule" id="PRU00175"/>
    </source>
</evidence>
<evidence type="ECO:0000256" key="5">
    <source>
        <dbReference type="ARBA" id="ARBA00022771"/>
    </source>
</evidence>
<gene>
    <name evidence="11" type="primary">RNF135</name>
    <name evidence="11" type="ORF">Y1Q_0016387</name>
</gene>
<dbReference type="InterPro" id="IPR001841">
    <property type="entry name" value="Znf_RING"/>
</dbReference>
<accession>A0A151N2R2</accession>
<reference evidence="11 12" key="1">
    <citation type="journal article" date="2012" name="Genome Biol.">
        <title>Sequencing three crocodilian genomes to illuminate the evolution of archosaurs and amniotes.</title>
        <authorList>
            <person name="St John J.A."/>
            <person name="Braun E.L."/>
            <person name="Isberg S.R."/>
            <person name="Miles L.G."/>
            <person name="Chong A.Y."/>
            <person name="Gongora J."/>
            <person name="Dalzell P."/>
            <person name="Moran C."/>
            <person name="Bed'hom B."/>
            <person name="Abzhanov A."/>
            <person name="Burgess S.C."/>
            <person name="Cooksey A.M."/>
            <person name="Castoe T.A."/>
            <person name="Crawford N.G."/>
            <person name="Densmore L.D."/>
            <person name="Drew J.C."/>
            <person name="Edwards S.V."/>
            <person name="Faircloth B.C."/>
            <person name="Fujita M.K."/>
            <person name="Greenwold M.J."/>
            <person name="Hoffmann F.G."/>
            <person name="Howard J.M."/>
            <person name="Iguchi T."/>
            <person name="Janes D.E."/>
            <person name="Khan S.Y."/>
            <person name="Kohno S."/>
            <person name="de Koning A.J."/>
            <person name="Lance S.L."/>
            <person name="McCarthy F.M."/>
            <person name="McCormack J.E."/>
            <person name="Merchant M.E."/>
            <person name="Peterson D.G."/>
            <person name="Pollock D.D."/>
            <person name="Pourmand N."/>
            <person name="Raney B.J."/>
            <person name="Roessler K.A."/>
            <person name="Sanford J.R."/>
            <person name="Sawyer R.H."/>
            <person name="Schmidt C.J."/>
            <person name="Triplett E.W."/>
            <person name="Tuberville T.D."/>
            <person name="Venegas-Anaya M."/>
            <person name="Howard J.T."/>
            <person name="Jarvis E.D."/>
            <person name="Guillette L.J.Jr."/>
            <person name="Glenn T.C."/>
            <person name="Green R.E."/>
            <person name="Ray D.A."/>
        </authorList>
    </citation>
    <scope>NUCLEOTIDE SEQUENCE [LARGE SCALE GENOMIC DNA]</scope>
    <source>
        <strain evidence="11">KSC_2009_1</strain>
    </source>
</reference>
<dbReference type="Pfam" id="PF00097">
    <property type="entry name" value="zf-C3HC4"/>
    <property type="match status" value="1"/>
</dbReference>
<feature type="domain" description="B30.2/SPRY" evidence="10">
    <location>
        <begin position="266"/>
        <end position="457"/>
    </location>
</feature>
<dbReference type="PANTHER" id="PTHR25465:SF41">
    <property type="entry name" value="E3 UBIQUITIN-PROTEIN LIGASE RNF135"/>
    <property type="match status" value="1"/>
</dbReference>
<dbReference type="GO" id="GO:0005737">
    <property type="term" value="C:cytoplasm"/>
    <property type="evidence" value="ECO:0007669"/>
    <property type="project" value="UniProtKB-SubCell"/>
</dbReference>
<dbReference type="PROSITE" id="PS00518">
    <property type="entry name" value="ZF_RING_1"/>
    <property type="match status" value="1"/>
</dbReference>
<dbReference type="InterPro" id="IPR051051">
    <property type="entry name" value="E3_ubiq-ligase_TRIM/RNF"/>
</dbReference>
<keyword evidence="6" id="KW-0862">Zinc</keyword>